<evidence type="ECO:0000256" key="3">
    <source>
        <dbReference type="ARBA" id="ARBA00022499"/>
    </source>
</evidence>
<dbReference type="Pfam" id="PF21549">
    <property type="entry name" value="PRDM2_PR"/>
    <property type="match status" value="1"/>
</dbReference>
<keyword evidence="13" id="KW-0805">Transcription regulation</keyword>
<dbReference type="InterPro" id="IPR046341">
    <property type="entry name" value="SET_dom_sf"/>
</dbReference>
<feature type="domain" description="C2H2-type" evidence="24">
    <location>
        <begin position="728"/>
        <end position="755"/>
    </location>
</feature>
<feature type="region of interest" description="Disordered" evidence="23">
    <location>
        <begin position="332"/>
        <end position="366"/>
    </location>
</feature>
<dbReference type="FunFam" id="3.30.160.60:FF:000436">
    <property type="entry name" value="PR domain zinc finger protein 4"/>
    <property type="match status" value="1"/>
</dbReference>
<dbReference type="GO" id="GO:0002250">
    <property type="term" value="P:adaptive immune response"/>
    <property type="evidence" value="ECO:0007669"/>
    <property type="project" value="UniProtKB-KW"/>
</dbReference>
<evidence type="ECO:0000256" key="11">
    <source>
        <dbReference type="ARBA" id="ARBA00022833"/>
    </source>
</evidence>
<keyword evidence="5" id="KW-0489">Methyltransferase</keyword>
<keyword evidence="9" id="KW-0677">Repeat</keyword>
<keyword evidence="10 22" id="KW-0863">Zinc-finger</keyword>
<dbReference type="InterPro" id="IPR036236">
    <property type="entry name" value="Znf_C2H2_sf"/>
</dbReference>
<dbReference type="GO" id="GO:0008270">
    <property type="term" value="F:zinc ion binding"/>
    <property type="evidence" value="ECO:0007669"/>
    <property type="project" value="UniProtKB-KW"/>
</dbReference>
<feature type="compositionally biased region" description="Low complexity" evidence="23">
    <location>
        <begin position="442"/>
        <end position="451"/>
    </location>
</feature>
<keyword evidence="15" id="KW-1064">Adaptive immunity</keyword>
<reference evidence="26" key="1">
    <citation type="submission" date="2021-12" db="EMBL/GenBank/DDBJ databases">
        <authorList>
            <person name="King R."/>
        </authorList>
    </citation>
    <scope>NUCLEOTIDE SEQUENCE</scope>
</reference>
<name>A0A9P0G1F4_BEMTA</name>
<dbReference type="PANTHER" id="PTHR16515:SF59">
    <property type="entry name" value="PR DOMAIN ZINC FINGER PROTEIN 1"/>
    <property type="match status" value="1"/>
</dbReference>
<feature type="domain" description="SET" evidence="25">
    <location>
        <begin position="56"/>
        <end position="185"/>
    </location>
</feature>
<feature type="region of interest" description="Disordered" evidence="23">
    <location>
        <begin position="241"/>
        <end position="285"/>
    </location>
</feature>
<keyword evidence="17" id="KW-0539">Nucleus</keyword>
<dbReference type="GO" id="GO:0045165">
    <property type="term" value="P:cell fate commitment"/>
    <property type="evidence" value="ECO:0007669"/>
    <property type="project" value="TreeGrafter"/>
</dbReference>
<evidence type="ECO:0000259" key="24">
    <source>
        <dbReference type="PROSITE" id="PS50157"/>
    </source>
</evidence>
<dbReference type="GO" id="GO:0005634">
    <property type="term" value="C:nucleus"/>
    <property type="evidence" value="ECO:0007669"/>
    <property type="project" value="UniProtKB-SubCell"/>
</dbReference>
<evidence type="ECO:0000256" key="9">
    <source>
        <dbReference type="ARBA" id="ARBA00022737"/>
    </source>
</evidence>
<dbReference type="FunFam" id="3.30.160.60:FF:000833">
    <property type="entry name" value="PR domain zinc finger protein"/>
    <property type="match status" value="1"/>
</dbReference>
<dbReference type="GO" id="GO:0005737">
    <property type="term" value="C:cytoplasm"/>
    <property type="evidence" value="ECO:0007669"/>
    <property type="project" value="TreeGrafter"/>
</dbReference>
<evidence type="ECO:0000256" key="16">
    <source>
        <dbReference type="ARBA" id="ARBA00023163"/>
    </source>
</evidence>
<dbReference type="Pfam" id="PF00096">
    <property type="entry name" value="zf-C2H2"/>
    <property type="match status" value="3"/>
</dbReference>
<dbReference type="PROSITE" id="PS50280">
    <property type="entry name" value="SET"/>
    <property type="match status" value="1"/>
</dbReference>
<dbReference type="SMART" id="SM00317">
    <property type="entry name" value="SET"/>
    <property type="match status" value="1"/>
</dbReference>
<feature type="domain" description="C2H2-type" evidence="24">
    <location>
        <begin position="672"/>
        <end position="699"/>
    </location>
</feature>
<evidence type="ECO:0000256" key="13">
    <source>
        <dbReference type="ARBA" id="ARBA00023015"/>
    </source>
</evidence>
<dbReference type="InterPro" id="IPR016608">
    <property type="entry name" value="PRDM1"/>
</dbReference>
<dbReference type="InterPro" id="IPR013087">
    <property type="entry name" value="Znf_C2H2_type"/>
</dbReference>
<keyword evidence="4" id="KW-0399">Innate immunity</keyword>
<dbReference type="GO" id="GO:0032259">
    <property type="term" value="P:methylation"/>
    <property type="evidence" value="ECO:0007669"/>
    <property type="project" value="UniProtKB-KW"/>
</dbReference>
<evidence type="ECO:0000256" key="23">
    <source>
        <dbReference type="SAM" id="MobiDB-lite"/>
    </source>
</evidence>
<keyword evidence="6" id="KW-0808">Transferase</keyword>
<comment type="subcellular location">
    <subcellularLocation>
        <location evidence="1">Nucleus</location>
    </subcellularLocation>
</comment>
<evidence type="ECO:0000256" key="18">
    <source>
        <dbReference type="ARBA" id="ARBA00063130"/>
    </source>
</evidence>
<evidence type="ECO:0000256" key="12">
    <source>
        <dbReference type="ARBA" id="ARBA00022859"/>
    </source>
</evidence>
<evidence type="ECO:0000256" key="21">
    <source>
        <dbReference type="ARBA" id="ARBA00082169"/>
    </source>
</evidence>
<feature type="region of interest" description="Disordered" evidence="23">
    <location>
        <begin position="525"/>
        <end position="552"/>
    </location>
</feature>
<dbReference type="GO" id="GO:0000978">
    <property type="term" value="F:RNA polymerase II cis-regulatory region sequence-specific DNA binding"/>
    <property type="evidence" value="ECO:0007669"/>
    <property type="project" value="TreeGrafter"/>
</dbReference>
<dbReference type="Gene3D" id="3.30.160.60">
    <property type="entry name" value="Classic Zinc Finger"/>
    <property type="match status" value="5"/>
</dbReference>
<keyword evidence="11" id="KW-0862">Zinc</keyword>
<keyword evidence="2" id="KW-0678">Repressor</keyword>
<dbReference type="GO" id="GO:0001227">
    <property type="term" value="F:DNA-binding transcription repressor activity, RNA polymerase II-specific"/>
    <property type="evidence" value="ECO:0007669"/>
    <property type="project" value="InterPro"/>
</dbReference>
<evidence type="ECO:0000259" key="25">
    <source>
        <dbReference type="PROSITE" id="PS50280"/>
    </source>
</evidence>
<keyword evidence="16" id="KW-0804">Transcription</keyword>
<evidence type="ECO:0000256" key="10">
    <source>
        <dbReference type="ARBA" id="ARBA00022771"/>
    </source>
</evidence>
<keyword evidence="8" id="KW-0479">Metal-binding</keyword>
<evidence type="ECO:0000256" key="19">
    <source>
        <dbReference type="ARBA" id="ARBA00067594"/>
    </source>
</evidence>
<feature type="compositionally biased region" description="Low complexity" evidence="23">
    <location>
        <begin position="243"/>
        <end position="279"/>
    </location>
</feature>
<feature type="domain" description="C2H2-type" evidence="24">
    <location>
        <begin position="644"/>
        <end position="671"/>
    </location>
</feature>
<dbReference type="InterPro" id="IPR044413">
    <property type="entry name" value="PRDM1_PR-SET"/>
</dbReference>
<evidence type="ECO:0000256" key="14">
    <source>
        <dbReference type="ARBA" id="ARBA00023125"/>
    </source>
</evidence>
<keyword evidence="3" id="KW-1017">Isopeptide bond</keyword>
<dbReference type="SUPFAM" id="SSF82199">
    <property type="entry name" value="SET domain"/>
    <property type="match status" value="1"/>
</dbReference>
<dbReference type="SUPFAM" id="SSF57667">
    <property type="entry name" value="beta-beta-alpha zinc fingers"/>
    <property type="match status" value="3"/>
</dbReference>
<gene>
    <name evidence="26" type="ORF">BEMITA_LOCUS12879</name>
</gene>
<evidence type="ECO:0000256" key="15">
    <source>
        <dbReference type="ARBA" id="ARBA00023130"/>
    </source>
</evidence>
<dbReference type="InterPro" id="IPR001214">
    <property type="entry name" value="SET_dom"/>
</dbReference>
<dbReference type="GO" id="GO:0045087">
    <property type="term" value="P:innate immune response"/>
    <property type="evidence" value="ECO:0007669"/>
    <property type="project" value="UniProtKB-KW"/>
</dbReference>
<keyword evidence="27" id="KW-1185">Reference proteome</keyword>
<dbReference type="InterPro" id="IPR050331">
    <property type="entry name" value="Zinc_finger"/>
</dbReference>
<dbReference type="Proteomes" id="UP001152759">
    <property type="component" value="Chromosome 8"/>
</dbReference>
<feature type="domain" description="C2H2-type" evidence="24">
    <location>
        <begin position="700"/>
        <end position="727"/>
    </location>
</feature>
<dbReference type="GO" id="GO:0008170">
    <property type="term" value="F:N-methyltransferase activity"/>
    <property type="evidence" value="ECO:0007669"/>
    <property type="project" value="UniProtKB-ARBA"/>
</dbReference>
<feature type="region of interest" description="Disordered" evidence="23">
    <location>
        <begin position="603"/>
        <end position="628"/>
    </location>
</feature>
<dbReference type="GO" id="GO:0008276">
    <property type="term" value="F:protein methyltransferase activity"/>
    <property type="evidence" value="ECO:0007669"/>
    <property type="project" value="UniProtKB-ARBA"/>
</dbReference>
<dbReference type="PIRSF" id="PIRSF013212">
    <property type="entry name" value="PRDM1"/>
    <property type="match status" value="1"/>
</dbReference>
<protein>
    <recommendedName>
        <fullName evidence="19">PR domain zinc finger protein 1</fullName>
    </recommendedName>
    <alternativeName>
        <fullName evidence="20">Beta-interferon gene positive regulatory domain I-binding factor</fullName>
    </alternativeName>
    <alternativeName>
        <fullName evidence="21">PR domain-containing protein 1</fullName>
    </alternativeName>
</protein>
<evidence type="ECO:0000256" key="1">
    <source>
        <dbReference type="ARBA" id="ARBA00004123"/>
    </source>
</evidence>
<dbReference type="Gene3D" id="2.170.270.10">
    <property type="entry name" value="SET domain"/>
    <property type="match status" value="1"/>
</dbReference>
<dbReference type="KEGG" id="btab:109035475"/>
<keyword evidence="7" id="KW-0949">S-adenosyl-L-methionine</keyword>
<evidence type="ECO:0000256" key="5">
    <source>
        <dbReference type="ARBA" id="ARBA00022603"/>
    </source>
</evidence>
<dbReference type="AlphaFoldDB" id="A0A9P0G1F4"/>
<evidence type="ECO:0000256" key="17">
    <source>
        <dbReference type="ARBA" id="ARBA00023242"/>
    </source>
</evidence>
<comment type="subunit">
    <text evidence="18">Interacts with PRMT5. Interacts with FBXO10. Interacts with FBXO11. Interacts with multiple nuclear sumoylation E3 ligases, including CBX4, PIAS1, PIAS2, PIAS3, PIAS4, PML and RNF4, but not RANBP2. Interacts with LDB1, SMARCD3 and SMARCC1. Interacts with EEIG1; following TNFSF11/RANKL stimulation in bone marrow-derived macrophages, the interaction promotes the binding of PRDM1/BLIMP1 to the gene promoter of IRF8.</text>
</comment>
<dbReference type="PROSITE" id="PS00028">
    <property type="entry name" value="ZINC_FINGER_C2H2_1"/>
    <property type="match status" value="4"/>
</dbReference>
<dbReference type="SMART" id="SM00355">
    <property type="entry name" value="ZnF_C2H2"/>
    <property type="match status" value="5"/>
</dbReference>
<dbReference type="GO" id="GO:0008757">
    <property type="term" value="F:S-adenosylmethionine-dependent methyltransferase activity"/>
    <property type="evidence" value="ECO:0007669"/>
    <property type="project" value="UniProtKB-ARBA"/>
</dbReference>
<evidence type="ECO:0000256" key="6">
    <source>
        <dbReference type="ARBA" id="ARBA00022679"/>
    </source>
</evidence>
<dbReference type="EMBL" id="OU963869">
    <property type="protein sequence ID" value="CAH0776846.1"/>
    <property type="molecule type" value="Genomic_DNA"/>
</dbReference>
<dbReference type="PROSITE" id="PS50157">
    <property type="entry name" value="ZINC_FINGER_C2H2_2"/>
    <property type="match status" value="4"/>
</dbReference>
<dbReference type="PANTHER" id="PTHR16515">
    <property type="entry name" value="PR DOMAIN ZINC FINGER PROTEIN"/>
    <property type="match status" value="1"/>
</dbReference>
<evidence type="ECO:0000256" key="8">
    <source>
        <dbReference type="ARBA" id="ARBA00022723"/>
    </source>
</evidence>
<evidence type="ECO:0000256" key="2">
    <source>
        <dbReference type="ARBA" id="ARBA00022491"/>
    </source>
</evidence>
<evidence type="ECO:0000256" key="4">
    <source>
        <dbReference type="ARBA" id="ARBA00022588"/>
    </source>
</evidence>
<evidence type="ECO:0000256" key="20">
    <source>
        <dbReference type="ARBA" id="ARBA00078797"/>
    </source>
</evidence>
<sequence length="860" mass="95656">MRQDSVGMDEEGEDAGPAWDLNSIKEEEFERHVVYIVPDLPVNPASTNRAESSLPRNLVLKPSQALNDVLGVWSTSYIPRGTRFGPFVGEVYAKDAVPKSAIRKYFWRVQIKDEPGTPSSTKDRDNQLFYYIDGYDVTKSNWMRYVNPAYSAQSQNLIACQYKMDIYFYTIRPILPNQELLVWYCREFAERLNYPSSGELMMQKIRQQVKYCSQHPALAPPETADQHPRSSPTTRSLGVLKYTASSSSSTSSHPTPASIPHTSHTTPSAHTTPSTHPSSQFFHPQECKYPEPQFMKPELAYPEHQSGSGDWREMSVQLGDTPDEQLLKEPSMEEFQASHGIPPEHCQFDQSGSVRSDEGYHSNGYHDEVLASPQECSDSEEGDNNYVLDFSKKPAEASHEPPDAELLEEAGEDLDRSNEYRKVKIKMLRASSYMYSREKEAGAPLPAAPSRSPSPCPSPDTDVDALMIDEEREGAPTSILENILMRKKLGQGALGSGGAPSPPPCASSPTEMAYSYKKSHRYSNLPMSPDSTAEKFGGQESMPAQKAAPSSYEAGDLGYSSNYYYPHLNHGSPASSTSYPSTSCSTGLPVLKPLAPLQVSVAAPLSPDEGGGGGVGSPMSPNSQGRGYRSLPYPLKKKDGKMHYECNVCFKTFGQLSNLKVHLRTHSGERPFKCSVCTKSFTQLAHLQKHHLVHTGEKPHQCDICKKRFSSTSNLKTHLRLHSGQKPYACDLCPAKFTQFVHLKLHKRLHTNERPYLCQGCSKKYISASGLRTHWKTTCCRPQNFDEELSLASYSDFVTSDVGGLDVAIEKESQDMDSTVEYGSQDMQLHQQQMCSNKNPKKASRPSVIESSQLRVIECT</sequence>
<evidence type="ECO:0000256" key="7">
    <source>
        <dbReference type="ARBA" id="ARBA00022691"/>
    </source>
</evidence>
<evidence type="ECO:0000313" key="27">
    <source>
        <dbReference type="Proteomes" id="UP001152759"/>
    </source>
</evidence>
<feature type="compositionally biased region" description="Basic and acidic residues" evidence="23">
    <location>
        <begin position="355"/>
        <end position="366"/>
    </location>
</feature>
<dbReference type="FunFam" id="3.30.160.60:FF:000211">
    <property type="entry name" value="PR domain zinc finger protein 1"/>
    <property type="match status" value="1"/>
</dbReference>
<proteinExistence type="predicted"/>
<feature type="region of interest" description="Disordered" evidence="23">
    <location>
        <begin position="437"/>
        <end position="463"/>
    </location>
</feature>
<dbReference type="CDD" id="cd19187">
    <property type="entry name" value="PR-SET_PRDM1"/>
    <property type="match status" value="1"/>
</dbReference>
<dbReference type="FunFam" id="3.30.160.60:FF:000132">
    <property type="entry name" value="PR domain zinc finger protein 1"/>
    <property type="match status" value="1"/>
</dbReference>
<keyword evidence="12" id="KW-0391">Immunity</keyword>
<accession>A0A9P0G1F4</accession>
<dbReference type="FunFam" id="3.30.160.60:FF:000748">
    <property type="entry name" value="PR domain zinc finger protein"/>
    <property type="match status" value="1"/>
</dbReference>
<evidence type="ECO:0000313" key="26">
    <source>
        <dbReference type="EMBL" id="CAH0776846.1"/>
    </source>
</evidence>
<keyword evidence="14" id="KW-0238">DNA-binding</keyword>
<dbReference type="FunFam" id="2.170.270.10:FF:000019">
    <property type="entry name" value="PR domain zinc finger protein 1"/>
    <property type="match status" value="1"/>
</dbReference>
<evidence type="ECO:0000256" key="22">
    <source>
        <dbReference type="PROSITE-ProRule" id="PRU00042"/>
    </source>
</evidence>
<organism evidence="26 27">
    <name type="scientific">Bemisia tabaci</name>
    <name type="common">Sweetpotato whitefly</name>
    <name type="synonym">Aleurodes tabaci</name>
    <dbReference type="NCBI Taxonomy" id="7038"/>
    <lineage>
        <taxon>Eukaryota</taxon>
        <taxon>Metazoa</taxon>
        <taxon>Ecdysozoa</taxon>
        <taxon>Arthropoda</taxon>
        <taxon>Hexapoda</taxon>
        <taxon>Insecta</taxon>
        <taxon>Pterygota</taxon>
        <taxon>Neoptera</taxon>
        <taxon>Paraneoptera</taxon>
        <taxon>Hemiptera</taxon>
        <taxon>Sternorrhyncha</taxon>
        <taxon>Aleyrodoidea</taxon>
        <taxon>Aleyrodidae</taxon>
        <taxon>Aleyrodinae</taxon>
        <taxon>Bemisia</taxon>
    </lineage>
</organism>